<evidence type="ECO:0000313" key="2">
    <source>
        <dbReference type="Proteomes" id="UP000019118"/>
    </source>
</evidence>
<proteinExistence type="predicted"/>
<organism evidence="1 2">
    <name type="scientific">Dendroctonus ponderosae</name>
    <name type="common">Mountain pine beetle</name>
    <dbReference type="NCBI Taxonomy" id="77166"/>
    <lineage>
        <taxon>Eukaryota</taxon>
        <taxon>Metazoa</taxon>
        <taxon>Ecdysozoa</taxon>
        <taxon>Arthropoda</taxon>
        <taxon>Hexapoda</taxon>
        <taxon>Insecta</taxon>
        <taxon>Pterygota</taxon>
        <taxon>Neoptera</taxon>
        <taxon>Endopterygota</taxon>
        <taxon>Coleoptera</taxon>
        <taxon>Polyphaga</taxon>
        <taxon>Cucujiformia</taxon>
        <taxon>Curculionidae</taxon>
        <taxon>Scolytinae</taxon>
        <taxon>Dendroctonus</taxon>
    </lineage>
</organism>
<reference evidence="2" key="1">
    <citation type="journal article" date="2013" name="Genome Biol.">
        <title>Draft genome of the mountain pine beetle, Dendroctonus ponderosae Hopkins, a major forest pest.</title>
        <authorList>
            <person name="Keeling C.I."/>
            <person name="Yuen M.M."/>
            <person name="Liao N.Y."/>
            <person name="Docking T.R."/>
            <person name="Chan S.K."/>
            <person name="Taylor G.A."/>
            <person name="Palmquist D.L."/>
            <person name="Jackman S.D."/>
            <person name="Nguyen A."/>
            <person name="Li M."/>
            <person name="Henderson H."/>
            <person name="Janes J.K."/>
            <person name="Zhao Y."/>
            <person name="Pandoh P."/>
            <person name="Moore R."/>
            <person name="Sperling F.A."/>
            <person name="Huber D.P."/>
            <person name="Birol I."/>
            <person name="Jones S.J."/>
            <person name="Bohlmann J."/>
        </authorList>
    </citation>
    <scope>NUCLEOTIDE SEQUENCE</scope>
</reference>
<keyword evidence="2" id="KW-1185">Reference proteome</keyword>
<dbReference type="EnsemblMetazoa" id="XM_019897735.1">
    <property type="protein sequence ID" value="XP_019753294.1"/>
    <property type="gene ID" value="LOC109532726"/>
</dbReference>
<protein>
    <submittedName>
        <fullName evidence="1">Uncharacterized protein</fullName>
    </submittedName>
</protein>
<dbReference type="KEGG" id="dpa:109532726"/>
<dbReference type="EnsemblMetazoa" id="XM_019897739.1">
    <property type="protein sequence ID" value="XP_019753298.1"/>
    <property type="gene ID" value="LOC109532726"/>
</dbReference>
<dbReference type="Proteomes" id="UP000019118">
    <property type="component" value="Unassembled WGS sequence"/>
</dbReference>
<dbReference type="GeneID" id="109532726"/>
<dbReference type="EnsemblMetazoa" id="XM_019897740.1">
    <property type="protein sequence ID" value="XP_019753299.1"/>
    <property type="gene ID" value="LOC109532726"/>
</dbReference>
<dbReference type="EnsemblMetazoa" id="XM_019897737.1">
    <property type="protein sequence ID" value="XP_019753296.1"/>
    <property type="gene ID" value="LOC109532726"/>
</dbReference>
<reference evidence="1" key="2">
    <citation type="submission" date="2024-08" db="UniProtKB">
        <authorList>
            <consortium name="EnsemblMetazoa"/>
        </authorList>
    </citation>
    <scope>IDENTIFICATION</scope>
</reference>
<sequence length="375" mass="43069">MAIYCSRSASLYPSTLLILALKKLQPCPCFHLHQPAKDEPGVLDEFTSQLVQRQRSKWQYRTSLAQSNIKQISIERVGNSIKILHDVNALLQNAINSSDSAAIGDLTNHCIKYDKAPFLPVLIEALSVCSRCGDKDAIVKIVQLFEKTRPEFLHEYSNFEHYKAEAIWIKGDITKSLTIFEKVYKENGFLRPKVRSTLKHLIRNSIANHSEATLVNLLHFSEMLAEQYDDYFALDCLWQACMLSEWFSDHQIALGLLDKYEGLCSIIVNKIPFIVKVSLKQNRTGVVHTLIEVLLRFKMEAELCQVMLSLIDYWIQMGDYRQCKEVASWSVRNDVKLPAVYKNKKLMKLLTGDIKQTEDIFETKATKPIPKDFTF</sequence>
<accession>A0AAR5NWH6</accession>
<evidence type="ECO:0000313" key="1">
    <source>
        <dbReference type="EnsemblMetazoa" id="XP_019753298.1"/>
    </source>
</evidence>
<name>A0AAR5NWH6_DENPD</name>
<dbReference type="AlphaFoldDB" id="A0AAR5NWH6"/>
<dbReference type="EnsemblMetazoa" id="XM_019897738.1">
    <property type="protein sequence ID" value="XP_019753297.1"/>
    <property type="gene ID" value="LOC109532726"/>
</dbReference>